<feature type="region of interest" description="Disordered" evidence="6">
    <location>
        <begin position="17"/>
        <end position="68"/>
    </location>
</feature>
<comment type="subcellular location">
    <subcellularLocation>
        <location evidence="1">Endoplasmic reticulum membrane</location>
        <topology evidence="1">Multi-pass membrane protein</topology>
    </subcellularLocation>
</comment>
<name>A0A8H8RML0_9HELO</name>
<feature type="transmembrane region" description="Helical" evidence="7">
    <location>
        <begin position="241"/>
        <end position="262"/>
    </location>
</feature>
<proteinExistence type="predicted"/>
<evidence type="ECO:0000256" key="7">
    <source>
        <dbReference type="SAM" id="Phobius"/>
    </source>
</evidence>
<dbReference type="Pfam" id="PF11712">
    <property type="entry name" value="Vma12"/>
    <property type="match status" value="1"/>
</dbReference>
<sequence>MVFLTMTTSMVEGLEKIGTAKPEEEKIRLQENGTKEGNSAGHTPSENPPIAAVQQADEKQQGTVKGISSNASVATANLALDEKAESTEPSLENPRVGNPISHGQVIDLSRQLKTQGFSPCSLEILLKGARVYIPPPPAKKEPTSEYKALMARLRHEEENRAYSRMTQPTAPLESFASRFPTTSSANAFAMNHEPASSSEDEVVYADIDRQVALIANVLVSIVACAGAIWVVARWWSTPIRLALSMCGSALVGVAEVVVYSGYIRRVGEAKGKERKMKEVKQVVKTWVIGGEDQDEEVGEASPSIPIEPRNDADSKARRRRKENL</sequence>
<comment type="caution">
    <text evidence="8">The sequence shown here is derived from an EMBL/GenBank/DDBJ whole genome shotgun (WGS) entry which is preliminary data.</text>
</comment>
<evidence type="ECO:0000256" key="2">
    <source>
        <dbReference type="ARBA" id="ARBA00022692"/>
    </source>
</evidence>
<evidence type="ECO:0000256" key="3">
    <source>
        <dbReference type="ARBA" id="ARBA00022824"/>
    </source>
</evidence>
<keyword evidence="2 7" id="KW-0812">Transmembrane</keyword>
<evidence type="ECO:0000256" key="6">
    <source>
        <dbReference type="SAM" id="MobiDB-lite"/>
    </source>
</evidence>
<evidence type="ECO:0000313" key="9">
    <source>
        <dbReference type="Proteomes" id="UP000443090"/>
    </source>
</evidence>
<accession>A0A8H8RML0</accession>
<gene>
    <name evidence="8" type="ORF">LOCC1_G008038</name>
</gene>
<reference evidence="8 9" key="1">
    <citation type="submission" date="2018-05" db="EMBL/GenBank/DDBJ databases">
        <title>Genome sequencing and assembly of the regulated plant pathogen Lachnellula willkommii and related sister species for the development of diagnostic species identification markers.</title>
        <authorList>
            <person name="Giroux E."/>
            <person name="Bilodeau G."/>
        </authorList>
    </citation>
    <scope>NUCLEOTIDE SEQUENCE [LARGE SCALE GENOMIC DNA]</scope>
    <source>
        <strain evidence="8 9">CBS 160.35</strain>
    </source>
</reference>
<organism evidence="8 9">
    <name type="scientific">Lachnellula occidentalis</name>
    <dbReference type="NCBI Taxonomy" id="215460"/>
    <lineage>
        <taxon>Eukaryota</taxon>
        <taxon>Fungi</taxon>
        <taxon>Dikarya</taxon>
        <taxon>Ascomycota</taxon>
        <taxon>Pezizomycotina</taxon>
        <taxon>Leotiomycetes</taxon>
        <taxon>Helotiales</taxon>
        <taxon>Lachnaceae</taxon>
        <taxon>Lachnellula</taxon>
    </lineage>
</organism>
<dbReference type="OrthoDB" id="19981at2759"/>
<dbReference type="GO" id="GO:0070072">
    <property type="term" value="P:vacuolar proton-transporting V-type ATPase complex assembly"/>
    <property type="evidence" value="ECO:0007669"/>
    <property type="project" value="InterPro"/>
</dbReference>
<evidence type="ECO:0008006" key="10">
    <source>
        <dbReference type="Google" id="ProtNLM"/>
    </source>
</evidence>
<feature type="transmembrane region" description="Helical" evidence="7">
    <location>
        <begin position="213"/>
        <end position="235"/>
    </location>
</feature>
<evidence type="ECO:0000256" key="4">
    <source>
        <dbReference type="ARBA" id="ARBA00022989"/>
    </source>
</evidence>
<feature type="compositionally biased region" description="Polar residues" evidence="6">
    <location>
        <begin position="31"/>
        <end position="45"/>
    </location>
</feature>
<keyword evidence="4 7" id="KW-1133">Transmembrane helix</keyword>
<dbReference type="GO" id="GO:0005789">
    <property type="term" value="C:endoplasmic reticulum membrane"/>
    <property type="evidence" value="ECO:0007669"/>
    <property type="project" value="UniProtKB-SubCell"/>
</dbReference>
<evidence type="ECO:0000313" key="8">
    <source>
        <dbReference type="EMBL" id="TVY37169.1"/>
    </source>
</evidence>
<dbReference type="PANTHER" id="PTHR31394">
    <property type="entry name" value="TRANSMEMBRANE PROTEIN 199"/>
    <property type="match status" value="1"/>
</dbReference>
<protein>
    <recommendedName>
        <fullName evidence="10">Vacuolar h+-atpase assembly protein</fullName>
    </recommendedName>
</protein>
<keyword evidence="3" id="KW-0256">Endoplasmic reticulum</keyword>
<keyword evidence="9" id="KW-1185">Reference proteome</keyword>
<dbReference type="Proteomes" id="UP000443090">
    <property type="component" value="Unassembled WGS sequence"/>
</dbReference>
<evidence type="ECO:0000256" key="5">
    <source>
        <dbReference type="ARBA" id="ARBA00023136"/>
    </source>
</evidence>
<dbReference type="AlphaFoldDB" id="A0A8H8RML0"/>
<dbReference type="PANTHER" id="PTHR31394:SF1">
    <property type="entry name" value="TRANSMEMBRANE PROTEIN 199"/>
    <property type="match status" value="1"/>
</dbReference>
<dbReference type="EMBL" id="QGMI01000737">
    <property type="protein sequence ID" value="TVY37169.1"/>
    <property type="molecule type" value="Genomic_DNA"/>
</dbReference>
<dbReference type="InterPro" id="IPR021013">
    <property type="entry name" value="ATPase_Vma12"/>
</dbReference>
<feature type="region of interest" description="Disordered" evidence="6">
    <location>
        <begin position="293"/>
        <end position="324"/>
    </location>
</feature>
<evidence type="ECO:0000256" key="1">
    <source>
        <dbReference type="ARBA" id="ARBA00004477"/>
    </source>
</evidence>
<keyword evidence="5 7" id="KW-0472">Membrane</keyword>